<dbReference type="SUPFAM" id="SSF90096">
    <property type="entry name" value="Subunits of heterodimeric actin filament capping protein Capz"/>
    <property type="match status" value="1"/>
</dbReference>
<comment type="subunit">
    <text evidence="4">Heterodimer of an alpha and a beta subunit.</text>
</comment>
<keyword evidence="2 4" id="KW-0117">Actin capping</keyword>
<dbReference type="AlphaFoldDB" id="A0AAX4PHI2"/>
<dbReference type="GO" id="GO:0030036">
    <property type="term" value="P:actin cytoskeleton organization"/>
    <property type="evidence" value="ECO:0007669"/>
    <property type="project" value="TreeGrafter"/>
</dbReference>
<dbReference type="Pfam" id="PF01267">
    <property type="entry name" value="F-actin_cap_A"/>
    <property type="match status" value="1"/>
</dbReference>
<sequence>MSEKIIDELLKDAPPGQVKEVLKDVKTLVGDDAKVDNVARKTIREYDLKHLTHATYKHGGKSHSLLLSKHAETKPGSDLYYDPATGLCVRYDHLEQRAEALEGEEAKSEEAERMRGDEAAESRRKAVETQLRDVYMEKNYPFGACAVYVTGGGDLAVCISSTVSKPRSYWSGRWTSEWVLSTKGDGPDSFSLKGKCDVATHYYEQGNVQFRSNREFSVADRKTSDLAKDCIKCIAEEEFKYQEDLQESLREFAETTFKKLRRQLPLTQLKFPWHTGAASLATELMKREKA</sequence>
<comment type="similarity">
    <text evidence="1 4">Belongs to the F-actin-capping protein alpha subunit family.</text>
</comment>
<dbReference type="Gene3D" id="3.90.1150.210">
    <property type="entry name" value="F-actin capping protein, beta subunit"/>
    <property type="match status" value="1"/>
</dbReference>
<dbReference type="FunFam" id="3.90.1150.210:FF:000003">
    <property type="entry name" value="F-actin-capping protein subunit alpha"/>
    <property type="match status" value="1"/>
</dbReference>
<dbReference type="Proteomes" id="UP001472866">
    <property type="component" value="Chromosome 12"/>
</dbReference>
<dbReference type="InterPro" id="IPR002189">
    <property type="entry name" value="CapZ_alpha"/>
</dbReference>
<evidence type="ECO:0000256" key="1">
    <source>
        <dbReference type="ARBA" id="ARBA00010479"/>
    </source>
</evidence>
<keyword evidence="7" id="KW-1185">Reference proteome</keyword>
<organism evidence="6 7">
    <name type="scientific">Chloropicon roscoffensis</name>
    <dbReference type="NCBI Taxonomy" id="1461544"/>
    <lineage>
        <taxon>Eukaryota</taxon>
        <taxon>Viridiplantae</taxon>
        <taxon>Chlorophyta</taxon>
        <taxon>Chloropicophyceae</taxon>
        <taxon>Chloropicales</taxon>
        <taxon>Chloropicaceae</taxon>
        <taxon>Chloropicon</taxon>
    </lineage>
</organism>
<dbReference type="InterPro" id="IPR037282">
    <property type="entry name" value="CapZ_alpha/beta"/>
</dbReference>
<reference evidence="6 7" key="1">
    <citation type="submission" date="2024-03" db="EMBL/GenBank/DDBJ databases">
        <title>Complete genome sequence of the green alga Chloropicon roscoffensis RCC1871.</title>
        <authorList>
            <person name="Lemieux C."/>
            <person name="Pombert J.-F."/>
            <person name="Otis C."/>
            <person name="Turmel M."/>
        </authorList>
    </citation>
    <scope>NUCLEOTIDE SEQUENCE [LARGE SCALE GENOMIC DNA]</scope>
    <source>
        <strain evidence="6 7">RCC1871</strain>
    </source>
</reference>
<evidence type="ECO:0000256" key="2">
    <source>
        <dbReference type="ARBA" id="ARBA00022467"/>
    </source>
</evidence>
<dbReference type="Gene3D" id="3.30.1140.60">
    <property type="entry name" value="F-actin capping protein, alpha subunit"/>
    <property type="match status" value="1"/>
</dbReference>
<dbReference type="PANTHER" id="PTHR10653">
    <property type="entry name" value="F-ACTIN-CAPPING PROTEIN SUBUNIT ALPHA"/>
    <property type="match status" value="1"/>
</dbReference>
<dbReference type="GO" id="GO:0008290">
    <property type="term" value="C:F-actin capping protein complex"/>
    <property type="evidence" value="ECO:0007669"/>
    <property type="project" value="UniProtKB-UniRule"/>
</dbReference>
<evidence type="ECO:0000313" key="7">
    <source>
        <dbReference type="Proteomes" id="UP001472866"/>
    </source>
</evidence>
<keyword evidence="3 4" id="KW-0009">Actin-binding</keyword>
<evidence type="ECO:0000256" key="5">
    <source>
        <dbReference type="SAM" id="MobiDB-lite"/>
    </source>
</evidence>
<evidence type="ECO:0000256" key="4">
    <source>
        <dbReference type="RuleBase" id="RU365077"/>
    </source>
</evidence>
<name>A0AAX4PHI2_9CHLO</name>
<dbReference type="GO" id="GO:0051016">
    <property type="term" value="P:barbed-end actin filament capping"/>
    <property type="evidence" value="ECO:0007669"/>
    <property type="project" value="UniProtKB-UniRule"/>
</dbReference>
<gene>
    <name evidence="6" type="ORF">HKI87_12g69190</name>
</gene>
<proteinExistence type="inferred from homology"/>
<feature type="region of interest" description="Disordered" evidence="5">
    <location>
        <begin position="101"/>
        <end position="122"/>
    </location>
</feature>
<comment type="function">
    <text evidence="4">F-actin-capping proteins bind in a Ca(2+)-independent manner to the fast growing ends of actin filaments (barbed end) thereby blocking the exchange of subunits at these ends. Unlike other capping proteins (such as gelsolin and severin), these proteins do not sever actin filaments.</text>
</comment>
<dbReference type="InterPro" id="IPR042489">
    <property type="entry name" value="CapZ_alpha_1"/>
</dbReference>
<dbReference type="GO" id="GO:0030863">
    <property type="term" value="C:cortical cytoskeleton"/>
    <property type="evidence" value="ECO:0007669"/>
    <property type="project" value="TreeGrafter"/>
</dbReference>
<dbReference type="PRINTS" id="PR00191">
    <property type="entry name" value="FACTINCAPA"/>
</dbReference>
<dbReference type="InterPro" id="IPR042276">
    <property type="entry name" value="CapZ_alpha/beta_2"/>
</dbReference>
<accession>A0AAX4PHI2</accession>
<protein>
    <recommendedName>
        <fullName evidence="4">F-actin-capping protein subunit alpha</fullName>
    </recommendedName>
</protein>
<dbReference type="GO" id="GO:0051015">
    <property type="term" value="F:actin filament binding"/>
    <property type="evidence" value="ECO:0007669"/>
    <property type="project" value="TreeGrafter"/>
</dbReference>
<evidence type="ECO:0000313" key="6">
    <source>
        <dbReference type="EMBL" id="WZN65361.1"/>
    </source>
</evidence>
<dbReference type="PANTHER" id="PTHR10653:SF0">
    <property type="entry name" value="F-ACTIN-CAPPING PROTEIN SUBUNIT ALPHA"/>
    <property type="match status" value="1"/>
</dbReference>
<dbReference type="EMBL" id="CP151512">
    <property type="protein sequence ID" value="WZN65361.1"/>
    <property type="molecule type" value="Genomic_DNA"/>
</dbReference>
<evidence type="ECO:0000256" key="3">
    <source>
        <dbReference type="ARBA" id="ARBA00023203"/>
    </source>
</evidence>